<keyword evidence="5" id="KW-0732">Signal</keyword>
<name>A0A0C3HZ56_OIDMZ</name>
<dbReference type="Gene3D" id="3.40.50.720">
    <property type="entry name" value="NAD(P)-binding Rossmann-like Domain"/>
    <property type="match status" value="1"/>
</dbReference>
<dbReference type="EMBL" id="KN832870">
    <property type="protein sequence ID" value="KIN07517.1"/>
    <property type="molecule type" value="Genomic_DNA"/>
</dbReference>
<proteinExistence type="inferred from homology"/>
<dbReference type="GO" id="GO:0016491">
    <property type="term" value="F:oxidoreductase activity"/>
    <property type="evidence" value="ECO:0007669"/>
    <property type="project" value="UniProtKB-KW"/>
</dbReference>
<dbReference type="STRING" id="913774.A0A0C3HZ56"/>
<evidence type="ECO:0000313" key="7">
    <source>
        <dbReference type="Proteomes" id="UP000054321"/>
    </source>
</evidence>
<evidence type="ECO:0000256" key="3">
    <source>
        <dbReference type="ARBA" id="ARBA00023002"/>
    </source>
</evidence>
<reference evidence="6 7" key="1">
    <citation type="submission" date="2014-04" db="EMBL/GenBank/DDBJ databases">
        <authorList>
            <consortium name="DOE Joint Genome Institute"/>
            <person name="Kuo A."/>
            <person name="Martino E."/>
            <person name="Perotto S."/>
            <person name="Kohler A."/>
            <person name="Nagy L.G."/>
            <person name="Floudas D."/>
            <person name="Copeland A."/>
            <person name="Barry K.W."/>
            <person name="Cichocki N."/>
            <person name="Veneault-Fourrey C."/>
            <person name="LaButti K."/>
            <person name="Lindquist E.A."/>
            <person name="Lipzen A."/>
            <person name="Lundell T."/>
            <person name="Morin E."/>
            <person name="Murat C."/>
            <person name="Sun H."/>
            <person name="Tunlid A."/>
            <person name="Henrissat B."/>
            <person name="Grigoriev I.V."/>
            <person name="Hibbett D.S."/>
            <person name="Martin F."/>
            <person name="Nordberg H.P."/>
            <person name="Cantor M.N."/>
            <person name="Hua S.X."/>
        </authorList>
    </citation>
    <scope>NUCLEOTIDE SEQUENCE [LARGE SCALE GENOMIC DNA]</scope>
    <source>
        <strain evidence="6 7">Zn</strain>
    </source>
</reference>
<gene>
    <name evidence="6" type="ORF">OIDMADRAFT_140087</name>
</gene>
<evidence type="ECO:0000256" key="2">
    <source>
        <dbReference type="ARBA" id="ARBA00022857"/>
    </source>
</evidence>
<dbReference type="HOGENOM" id="CLU_1563322_0_0_1"/>
<organism evidence="6 7">
    <name type="scientific">Oidiodendron maius (strain Zn)</name>
    <dbReference type="NCBI Taxonomy" id="913774"/>
    <lineage>
        <taxon>Eukaryota</taxon>
        <taxon>Fungi</taxon>
        <taxon>Dikarya</taxon>
        <taxon>Ascomycota</taxon>
        <taxon>Pezizomycotina</taxon>
        <taxon>Leotiomycetes</taxon>
        <taxon>Leotiomycetes incertae sedis</taxon>
        <taxon>Myxotrichaceae</taxon>
        <taxon>Oidiodendron</taxon>
    </lineage>
</organism>
<keyword evidence="3" id="KW-0560">Oxidoreductase</keyword>
<feature type="chain" id="PRO_5002165677" evidence="5">
    <location>
        <begin position="41"/>
        <end position="171"/>
    </location>
</feature>
<feature type="signal peptide" evidence="5">
    <location>
        <begin position="1"/>
        <end position="40"/>
    </location>
</feature>
<sequence length="171" mass="19231">MATPFALTPDGYEAQFQTNYLAHWLLTHLLLPTLLSTARATKPGDLILAKQARKSPTRQDPPLTLQSGLPLRNRRKRRDLERLRAARVCENTGLLDKATGMWMLHLSAAIKVLMPIHGKILDADEGSYMQLYLAASRDLGREMSETYFDDGKEKIPSKQAMDQGLGEKLEK</sequence>
<dbReference type="InParanoid" id="A0A0C3HZ56"/>
<accession>A0A0C3HZ56</accession>
<evidence type="ECO:0000313" key="6">
    <source>
        <dbReference type="EMBL" id="KIN07517.1"/>
    </source>
</evidence>
<comment type="similarity">
    <text evidence="1">Belongs to the short-chain dehydrogenases/reductases (SDR) family.</text>
</comment>
<dbReference type="PANTHER" id="PTHR24320:SF282">
    <property type="entry name" value="WW DOMAIN-CONTAINING OXIDOREDUCTASE"/>
    <property type="match status" value="1"/>
</dbReference>
<dbReference type="Proteomes" id="UP000054321">
    <property type="component" value="Unassembled WGS sequence"/>
</dbReference>
<evidence type="ECO:0000256" key="5">
    <source>
        <dbReference type="SAM" id="SignalP"/>
    </source>
</evidence>
<evidence type="ECO:0000256" key="1">
    <source>
        <dbReference type="ARBA" id="ARBA00006484"/>
    </source>
</evidence>
<reference evidence="7" key="2">
    <citation type="submission" date="2015-01" db="EMBL/GenBank/DDBJ databases">
        <title>Evolutionary Origins and Diversification of the Mycorrhizal Mutualists.</title>
        <authorList>
            <consortium name="DOE Joint Genome Institute"/>
            <consortium name="Mycorrhizal Genomics Consortium"/>
            <person name="Kohler A."/>
            <person name="Kuo A."/>
            <person name="Nagy L.G."/>
            <person name="Floudas D."/>
            <person name="Copeland A."/>
            <person name="Barry K.W."/>
            <person name="Cichocki N."/>
            <person name="Veneault-Fourrey C."/>
            <person name="LaButti K."/>
            <person name="Lindquist E.A."/>
            <person name="Lipzen A."/>
            <person name="Lundell T."/>
            <person name="Morin E."/>
            <person name="Murat C."/>
            <person name="Riley R."/>
            <person name="Ohm R."/>
            <person name="Sun H."/>
            <person name="Tunlid A."/>
            <person name="Henrissat B."/>
            <person name="Grigoriev I.V."/>
            <person name="Hibbett D.S."/>
            <person name="Martin F."/>
        </authorList>
    </citation>
    <scope>NUCLEOTIDE SEQUENCE [LARGE SCALE GENOMIC DNA]</scope>
    <source>
        <strain evidence="7">Zn</strain>
    </source>
</reference>
<keyword evidence="2" id="KW-0521">NADP</keyword>
<evidence type="ECO:0000256" key="4">
    <source>
        <dbReference type="SAM" id="MobiDB-lite"/>
    </source>
</evidence>
<feature type="region of interest" description="Disordered" evidence="4">
    <location>
        <begin position="149"/>
        <end position="171"/>
    </location>
</feature>
<dbReference type="PANTHER" id="PTHR24320">
    <property type="entry name" value="RETINOL DEHYDROGENASE"/>
    <property type="match status" value="1"/>
</dbReference>
<feature type="region of interest" description="Disordered" evidence="4">
    <location>
        <begin position="51"/>
        <end position="71"/>
    </location>
</feature>
<keyword evidence="7" id="KW-1185">Reference proteome</keyword>
<dbReference type="AlphaFoldDB" id="A0A0C3HZ56"/>
<protein>
    <submittedName>
        <fullName evidence="6">Uncharacterized protein</fullName>
    </submittedName>
</protein>